<evidence type="ECO:0000256" key="1">
    <source>
        <dbReference type="SAM" id="MobiDB-lite"/>
    </source>
</evidence>
<keyword evidence="2" id="KW-0472">Membrane</keyword>
<feature type="transmembrane region" description="Helical" evidence="2">
    <location>
        <begin position="89"/>
        <end position="113"/>
    </location>
</feature>
<feature type="region of interest" description="Disordered" evidence="1">
    <location>
        <begin position="1"/>
        <end position="22"/>
    </location>
</feature>
<evidence type="ECO:0000313" key="4">
    <source>
        <dbReference type="Proteomes" id="UP000677016"/>
    </source>
</evidence>
<feature type="transmembrane region" description="Helical" evidence="2">
    <location>
        <begin position="31"/>
        <end position="48"/>
    </location>
</feature>
<feature type="compositionally biased region" description="Polar residues" evidence="1">
    <location>
        <begin position="1"/>
        <end position="11"/>
    </location>
</feature>
<feature type="transmembrane region" description="Helical" evidence="2">
    <location>
        <begin position="60"/>
        <end position="77"/>
    </location>
</feature>
<evidence type="ECO:0000313" key="3">
    <source>
        <dbReference type="EMBL" id="MBR7743231.1"/>
    </source>
</evidence>
<feature type="transmembrane region" description="Helical" evidence="2">
    <location>
        <begin position="119"/>
        <end position="138"/>
    </location>
</feature>
<gene>
    <name evidence="3" type="ORF">KC207_08005</name>
</gene>
<sequence length="144" mass="14854">MAQSSVAPSSTPAARAARPARRRMEQGRKRLLLASAMGLVGSFLPWLLTGVGNVNGARGAGLYVAYAAVLGLAGALMPMRRVASVQGFVLASAAVVLPLWQLVHIWSLVGFAGWTPGPGLVMCLGAGVLAGIGSLQLWHRPAEA</sequence>
<keyword evidence="2" id="KW-1133">Transmembrane helix</keyword>
<comment type="caution">
    <text evidence="3">The sequence shown here is derived from an EMBL/GenBank/DDBJ whole genome shotgun (WGS) entry which is preliminary data.</text>
</comment>
<name>A0A941D830_9MICO</name>
<keyword evidence="2" id="KW-0812">Transmembrane</keyword>
<reference evidence="3" key="1">
    <citation type="submission" date="2021-04" db="EMBL/GenBank/DDBJ databases">
        <title>Phycicoccus avicenniae sp. nov., a novel endophytic actinomycetes isolated from branch of Avicennia mariana.</title>
        <authorList>
            <person name="Tuo L."/>
        </authorList>
    </citation>
    <scope>NUCLEOTIDE SEQUENCE</scope>
    <source>
        <strain evidence="3">BSK3Z-2</strain>
    </source>
</reference>
<dbReference type="Proteomes" id="UP000677016">
    <property type="component" value="Unassembled WGS sequence"/>
</dbReference>
<dbReference type="EMBL" id="JAGSNF010000009">
    <property type="protein sequence ID" value="MBR7743231.1"/>
    <property type="molecule type" value="Genomic_DNA"/>
</dbReference>
<keyword evidence="4" id="KW-1185">Reference proteome</keyword>
<protein>
    <submittedName>
        <fullName evidence="3">Uncharacterized protein</fullName>
    </submittedName>
</protein>
<evidence type="ECO:0000256" key="2">
    <source>
        <dbReference type="SAM" id="Phobius"/>
    </source>
</evidence>
<accession>A0A941D830</accession>
<dbReference type="RefSeq" id="WP_211602475.1">
    <property type="nucleotide sequence ID" value="NZ_JAGSNF010000009.1"/>
</dbReference>
<proteinExistence type="predicted"/>
<organism evidence="3 4">
    <name type="scientific">Phycicoccus avicenniae</name>
    <dbReference type="NCBI Taxonomy" id="2828860"/>
    <lineage>
        <taxon>Bacteria</taxon>
        <taxon>Bacillati</taxon>
        <taxon>Actinomycetota</taxon>
        <taxon>Actinomycetes</taxon>
        <taxon>Micrococcales</taxon>
        <taxon>Intrasporangiaceae</taxon>
        <taxon>Phycicoccus</taxon>
    </lineage>
</organism>
<dbReference type="AlphaFoldDB" id="A0A941D830"/>